<feature type="non-terminal residue" evidence="2">
    <location>
        <position position="131"/>
    </location>
</feature>
<evidence type="ECO:0000313" key="3">
    <source>
        <dbReference type="Proteomes" id="UP001597083"/>
    </source>
</evidence>
<dbReference type="Proteomes" id="UP001597083">
    <property type="component" value="Unassembled WGS sequence"/>
</dbReference>
<keyword evidence="1" id="KW-0812">Transmembrane</keyword>
<comment type="caution">
    <text evidence="2">The sequence shown here is derived from an EMBL/GenBank/DDBJ whole genome shotgun (WGS) entry which is preliminary data.</text>
</comment>
<evidence type="ECO:0000256" key="1">
    <source>
        <dbReference type="SAM" id="Phobius"/>
    </source>
</evidence>
<feature type="transmembrane region" description="Helical" evidence="1">
    <location>
        <begin position="39"/>
        <end position="60"/>
    </location>
</feature>
<reference evidence="3" key="1">
    <citation type="journal article" date="2019" name="Int. J. Syst. Evol. Microbiol.">
        <title>The Global Catalogue of Microorganisms (GCM) 10K type strain sequencing project: providing services to taxonomists for standard genome sequencing and annotation.</title>
        <authorList>
            <consortium name="The Broad Institute Genomics Platform"/>
            <consortium name="The Broad Institute Genome Sequencing Center for Infectious Disease"/>
            <person name="Wu L."/>
            <person name="Ma J."/>
        </authorList>
    </citation>
    <scope>NUCLEOTIDE SEQUENCE [LARGE SCALE GENOMIC DNA]</scope>
    <source>
        <strain evidence="3">JCM 31696</strain>
    </source>
</reference>
<evidence type="ECO:0000313" key="2">
    <source>
        <dbReference type="EMBL" id="MFD0853597.1"/>
    </source>
</evidence>
<keyword evidence="3" id="KW-1185">Reference proteome</keyword>
<dbReference type="EMBL" id="JBHTIR010002299">
    <property type="protein sequence ID" value="MFD0853597.1"/>
    <property type="molecule type" value="Genomic_DNA"/>
</dbReference>
<gene>
    <name evidence="2" type="ORF">ACFQ07_15275</name>
</gene>
<accession>A0ABW3CIJ3</accession>
<keyword evidence="1" id="KW-1133">Transmembrane helix</keyword>
<name>A0ABW3CIJ3_9ACTN</name>
<proteinExistence type="predicted"/>
<sequence length="131" mass="13367">MWALVLLFGFLVGIATAPTMVVFGVMDAVRYGRRSTAELVKACGLVAFGVAVGMYTWGVLHAGSAVLTAEDGGTDSSPLIPCRGEADPATVAKVVDYGISLVPLGFECHLSDGGSYATSAVPGYVNPVAGL</sequence>
<keyword evidence="1" id="KW-0472">Membrane</keyword>
<organism evidence="2 3">
    <name type="scientific">Actinomadura adrarensis</name>
    <dbReference type="NCBI Taxonomy" id="1819600"/>
    <lineage>
        <taxon>Bacteria</taxon>
        <taxon>Bacillati</taxon>
        <taxon>Actinomycetota</taxon>
        <taxon>Actinomycetes</taxon>
        <taxon>Streptosporangiales</taxon>
        <taxon>Thermomonosporaceae</taxon>
        <taxon>Actinomadura</taxon>
    </lineage>
</organism>
<protein>
    <submittedName>
        <fullName evidence="2">Uncharacterized protein</fullName>
    </submittedName>
</protein>